<evidence type="ECO:0000313" key="2">
    <source>
        <dbReference type="Proteomes" id="UP000050795"/>
    </source>
</evidence>
<name>A0AA85JVU4_TRIRE</name>
<sequence length="75" mass="8542">MLPILILLLVSHNSQVESSNPPLPLFNLTSAFKKGEVDYLHATHVRIVQLSLIRPKKKKVVQLARKPLKPLHQCR</sequence>
<dbReference type="Proteomes" id="UP000050795">
    <property type="component" value="Unassembled WGS sequence"/>
</dbReference>
<feature type="chain" id="PRO_5041645351" description="Secreted protein" evidence="1">
    <location>
        <begin position="19"/>
        <end position="75"/>
    </location>
</feature>
<proteinExistence type="predicted"/>
<evidence type="ECO:0000313" key="3">
    <source>
        <dbReference type="WBParaSite" id="TREG1_44900.1"/>
    </source>
</evidence>
<accession>A0AA85JVU4</accession>
<dbReference type="AlphaFoldDB" id="A0AA85JVU4"/>
<reference evidence="3" key="2">
    <citation type="submission" date="2023-11" db="UniProtKB">
        <authorList>
            <consortium name="WormBaseParasite"/>
        </authorList>
    </citation>
    <scope>IDENTIFICATION</scope>
</reference>
<evidence type="ECO:0000256" key="1">
    <source>
        <dbReference type="SAM" id="SignalP"/>
    </source>
</evidence>
<dbReference type="WBParaSite" id="TREG1_44900.1">
    <property type="protein sequence ID" value="TREG1_44900.1"/>
    <property type="gene ID" value="TREG1_44900"/>
</dbReference>
<feature type="signal peptide" evidence="1">
    <location>
        <begin position="1"/>
        <end position="18"/>
    </location>
</feature>
<evidence type="ECO:0008006" key="4">
    <source>
        <dbReference type="Google" id="ProtNLM"/>
    </source>
</evidence>
<protein>
    <recommendedName>
        <fullName evidence="4">Secreted protein</fullName>
    </recommendedName>
</protein>
<keyword evidence="2" id="KW-1185">Reference proteome</keyword>
<keyword evidence="1" id="KW-0732">Signal</keyword>
<organism evidence="2 3">
    <name type="scientific">Trichobilharzia regenti</name>
    <name type="common">Nasal bird schistosome</name>
    <dbReference type="NCBI Taxonomy" id="157069"/>
    <lineage>
        <taxon>Eukaryota</taxon>
        <taxon>Metazoa</taxon>
        <taxon>Spiralia</taxon>
        <taxon>Lophotrochozoa</taxon>
        <taxon>Platyhelminthes</taxon>
        <taxon>Trematoda</taxon>
        <taxon>Digenea</taxon>
        <taxon>Strigeidida</taxon>
        <taxon>Schistosomatoidea</taxon>
        <taxon>Schistosomatidae</taxon>
        <taxon>Trichobilharzia</taxon>
    </lineage>
</organism>
<reference evidence="2" key="1">
    <citation type="submission" date="2022-06" db="EMBL/GenBank/DDBJ databases">
        <authorList>
            <person name="Berger JAMES D."/>
            <person name="Berger JAMES D."/>
        </authorList>
    </citation>
    <scope>NUCLEOTIDE SEQUENCE [LARGE SCALE GENOMIC DNA]</scope>
</reference>